<dbReference type="InterPro" id="IPR018187">
    <property type="entry name" value="Asp/Glu_racemase_AS_1"/>
</dbReference>
<dbReference type="RefSeq" id="WP_204784597.1">
    <property type="nucleotide sequence ID" value="NZ_CALVGD010000016.1"/>
</dbReference>
<dbReference type="Proteomes" id="UP000785625">
    <property type="component" value="Unassembled WGS sequence"/>
</dbReference>
<dbReference type="Pfam" id="PF01177">
    <property type="entry name" value="Asp_Glu_race"/>
    <property type="match status" value="1"/>
</dbReference>
<organism evidence="8 9">
    <name type="scientific">Limosilactobacillus coleohominis</name>
    <dbReference type="NCBI Taxonomy" id="181675"/>
    <lineage>
        <taxon>Bacteria</taxon>
        <taxon>Bacillati</taxon>
        <taxon>Bacillota</taxon>
        <taxon>Bacilli</taxon>
        <taxon>Lactobacillales</taxon>
        <taxon>Lactobacillaceae</taxon>
        <taxon>Limosilactobacillus</taxon>
    </lineage>
</organism>
<keyword evidence="4 7" id="KW-0573">Peptidoglycan synthesis</keyword>
<proteinExistence type="inferred from homology"/>
<sequence>MDNRPIGVMDSGLGGLSVIRIFREQMPNESIVFVGDQGHFPYGTRTQENVCQLALNIGKYLMTHDIKMMVIACNTATAASLPILQKELPIPVIGVIKPGAEAALEQPKHDRIGVTATEGTIKAGAYPKTIHELNPNVPVIPKAAQPMVSVVEHNEVGTPKAQEVVNEELSIFKDKQVDVLVLGCTHFPFLSKEISNLLPGVKLVDPALETVKTAKKMLADSDQLTGNDQPGEMKLYSTGNFKDLQTGAEKWLPGDHFTCEHVDIPED</sequence>
<dbReference type="PANTHER" id="PTHR21198">
    <property type="entry name" value="GLUTAMATE RACEMASE"/>
    <property type="match status" value="1"/>
</dbReference>
<dbReference type="InterPro" id="IPR001920">
    <property type="entry name" value="Asp/Glu_race"/>
</dbReference>
<comment type="caution">
    <text evidence="8">The sequence shown here is derived from an EMBL/GenBank/DDBJ whole genome shotgun (WGS) entry which is preliminary data.</text>
</comment>
<keyword evidence="9" id="KW-1185">Reference proteome</keyword>
<evidence type="ECO:0000256" key="5">
    <source>
        <dbReference type="ARBA" id="ARBA00023235"/>
    </source>
</evidence>
<dbReference type="SUPFAM" id="SSF53681">
    <property type="entry name" value="Aspartate/glutamate racemase"/>
    <property type="match status" value="2"/>
</dbReference>
<feature type="binding site" evidence="7">
    <location>
        <begin position="74"/>
        <end position="75"/>
    </location>
    <ligand>
        <name>substrate</name>
    </ligand>
</feature>
<keyword evidence="3 7" id="KW-0133">Cell shape</keyword>
<feature type="active site" description="Proton donor/acceptor" evidence="7">
    <location>
        <position position="73"/>
    </location>
</feature>
<protein>
    <recommendedName>
        <fullName evidence="2 7">Glutamate racemase</fullName>
        <ecNumber evidence="2 7">5.1.1.3</ecNumber>
    </recommendedName>
</protein>
<keyword evidence="5 7" id="KW-0413">Isomerase</keyword>
<gene>
    <name evidence="7 8" type="primary">murI</name>
    <name evidence="8" type="ORF">H5975_01570</name>
</gene>
<dbReference type="InterPro" id="IPR004391">
    <property type="entry name" value="Glu_race"/>
</dbReference>
<evidence type="ECO:0000256" key="2">
    <source>
        <dbReference type="ARBA" id="ARBA00013090"/>
    </source>
</evidence>
<dbReference type="HAMAP" id="MF_00258">
    <property type="entry name" value="Glu_racemase"/>
    <property type="match status" value="1"/>
</dbReference>
<comment type="function">
    <text evidence="7">Provides the (R)-glutamate required for cell wall biosynthesis.</text>
</comment>
<dbReference type="NCBIfam" id="TIGR00067">
    <property type="entry name" value="glut_race"/>
    <property type="match status" value="1"/>
</dbReference>
<dbReference type="EMBL" id="JACJKU010000008">
    <property type="protein sequence ID" value="MBM6940187.1"/>
    <property type="molecule type" value="Genomic_DNA"/>
</dbReference>
<feature type="active site" description="Proton donor/acceptor" evidence="7">
    <location>
        <position position="184"/>
    </location>
</feature>
<evidence type="ECO:0000313" key="8">
    <source>
        <dbReference type="EMBL" id="MBM6940187.1"/>
    </source>
</evidence>
<accession>A0ABS2GV80</accession>
<dbReference type="GO" id="GO:0008881">
    <property type="term" value="F:glutamate racemase activity"/>
    <property type="evidence" value="ECO:0007669"/>
    <property type="project" value="UniProtKB-EC"/>
</dbReference>
<evidence type="ECO:0000256" key="7">
    <source>
        <dbReference type="HAMAP-Rule" id="MF_00258"/>
    </source>
</evidence>
<comment type="catalytic activity">
    <reaction evidence="1 7">
        <text>L-glutamate = D-glutamate</text>
        <dbReference type="Rhea" id="RHEA:12813"/>
        <dbReference type="ChEBI" id="CHEBI:29985"/>
        <dbReference type="ChEBI" id="CHEBI:29986"/>
        <dbReference type="EC" id="5.1.1.3"/>
    </reaction>
</comment>
<dbReference type="EC" id="5.1.1.3" evidence="2 7"/>
<evidence type="ECO:0000256" key="6">
    <source>
        <dbReference type="ARBA" id="ARBA00023316"/>
    </source>
</evidence>
<keyword evidence="6 7" id="KW-0961">Cell wall biogenesis/degradation</keyword>
<dbReference type="PANTHER" id="PTHR21198:SF3">
    <property type="entry name" value="GLUTAMATE RACEMASE"/>
    <property type="match status" value="1"/>
</dbReference>
<dbReference type="PROSITE" id="PS00923">
    <property type="entry name" value="ASP_GLU_RACEMASE_1"/>
    <property type="match status" value="1"/>
</dbReference>
<dbReference type="PROSITE" id="PS00924">
    <property type="entry name" value="ASP_GLU_RACEMASE_2"/>
    <property type="match status" value="1"/>
</dbReference>
<name>A0ABS2GV80_9LACO</name>
<dbReference type="InterPro" id="IPR015942">
    <property type="entry name" value="Asp/Glu/hydantoin_racemase"/>
</dbReference>
<feature type="binding site" evidence="7">
    <location>
        <begin position="42"/>
        <end position="43"/>
    </location>
    <ligand>
        <name>substrate</name>
    </ligand>
</feature>
<dbReference type="Gene3D" id="3.40.50.1860">
    <property type="match status" value="2"/>
</dbReference>
<feature type="binding site" evidence="7">
    <location>
        <begin position="185"/>
        <end position="186"/>
    </location>
    <ligand>
        <name>substrate</name>
    </ligand>
</feature>
<reference evidence="8 9" key="1">
    <citation type="journal article" date="2021" name="Sci. Rep.">
        <title>The distribution of antibiotic resistance genes in chicken gut microbiota commensals.</title>
        <authorList>
            <person name="Juricova H."/>
            <person name="Matiasovicova J."/>
            <person name="Kubasova T."/>
            <person name="Cejkova D."/>
            <person name="Rychlik I."/>
        </authorList>
    </citation>
    <scope>NUCLEOTIDE SEQUENCE [LARGE SCALE GENOMIC DNA]</scope>
    <source>
        <strain evidence="8 9">An574</strain>
    </source>
</reference>
<evidence type="ECO:0000256" key="4">
    <source>
        <dbReference type="ARBA" id="ARBA00022984"/>
    </source>
</evidence>
<evidence type="ECO:0000256" key="3">
    <source>
        <dbReference type="ARBA" id="ARBA00022960"/>
    </source>
</evidence>
<comment type="similarity">
    <text evidence="7">Belongs to the aspartate/glutamate racemases family.</text>
</comment>
<evidence type="ECO:0000256" key="1">
    <source>
        <dbReference type="ARBA" id="ARBA00001602"/>
    </source>
</evidence>
<evidence type="ECO:0000313" key="9">
    <source>
        <dbReference type="Proteomes" id="UP000785625"/>
    </source>
</evidence>
<feature type="binding site" evidence="7">
    <location>
        <begin position="10"/>
        <end position="11"/>
    </location>
    <ligand>
        <name>substrate</name>
    </ligand>
</feature>
<dbReference type="InterPro" id="IPR033134">
    <property type="entry name" value="Asp/Glu_racemase_AS_2"/>
</dbReference>
<comment type="pathway">
    <text evidence="7">Cell wall biogenesis; peptidoglycan biosynthesis.</text>
</comment>